<keyword evidence="4" id="KW-1185">Reference proteome</keyword>
<dbReference type="SUPFAM" id="SSF50939">
    <property type="entry name" value="Sialidases"/>
    <property type="match status" value="1"/>
</dbReference>
<feature type="domain" description="Sialidase" evidence="2">
    <location>
        <begin position="86"/>
        <end position="266"/>
    </location>
</feature>
<keyword evidence="1" id="KW-0732">Signal</keyword>
<dbReference type="Pfam" id="PF13088">
    <property type="entry name" value="BNR_2"/>
    <property type="match status" value="1"/>
</dbReference>
<proteinExistence type="predicted"/>
<dbReference type="Proteomes" id="UP000321301">
    <property type="component" value="Unassembled WGS sequence"/>
</dbReference>
<dbReference type="InterPro" id="IPR011040">
    <property type="entry name" value="Sialidase"/>
</dbReference>
<evidence type="ECO:0000259" key="2">
    <source>
        <dbReference type="Pfam" id="PF13088"/>
    </source>
</evidence>
<dbReference type="RefSeq" id="WP_020889796.1">
    <property type="nucleotide sequence ID" value="NZ_BJYV01000001.1"/>
</dbReference>
<feature type="chain" id="PRO_5021937371" description="Sialidase domain-containing protein" evidence="1">
    <location>
        <begin position="25"/>
        <end position="381"/>
    </location>
</feature>
<comment type="caution">
    <text evidence="3">The sequence shown here is derived from an EMBL/GenBank/DDBJ whole genome shotgun (WGS) entry which is preliminary data.</text>
</comment>
<dbReference type="InterPro" id="IPR036278">
    <property type="entry name" value="Sialidase_sf"/>
</dbReference>
<feature type="signal peptide" evidence="1">
    <location>
        <begin position="1"/>
        <end position="24"/>
    </location>
</feature>
<protein>
    <recommendedName>
        <fullName evidence="2">Sialidase domain-containing protein</fullName>
    </recommendedName>
</protein>
<evidence type="ECO:0000313" key="4">
    <source>
        <dbReference type="Proteomes" id="UP000321301"/>
    </source>
</evidence>
<dbReference type="AlphaFoldDB" id="A0A512C6A5"/>
<evidence type="ECO:0000313" key="3">
    <source>
        <dbReference type="EMBL" id="GEO19735.1"/>
    </source>
</evidence>
<sequence length="381" mass="43624">MKNFILILLGLLFLSFSCTTNSWGQAGKDEYTFYTSPSKQFLAGNDHVSEGFLAPLNDGKILLLFRLDPGIEGDHVGTNAYIAKITYDPEKDSWSKVETVYNSHQYDDRNIHGGVTKEGRIVAFFRRFDGNQTEGRYFIYSDDNGISWTEPQQSQAWTDPELSNLEGIWSTGQMFYNPDINQYAMVGCRRFITFSQDGSSWESYNQITDNEDFKLTEVAGAWCGDNRIVALIRDDKRSHGHPLVQVESYDNGKTWSEPVATNIPPNLHWGAAPQLIYDQNRDMLIALTSDRYSRPDEQNSLFIYSASPNDIMGSPEGWKLQHELRRPWAGLKQEGPLNQNFYGYPTIAQISEQEYLVVFTERAVLEGTEHANLYYFRFIIQ</sequence>
<dbReference type="Gene3D" id="2.120.10.10">
    <property type="match status" value="1"/>
</dbReference>
<organism evidence="3 4">
    <name type="scientific">Cyclobacterium qasimii</name>
    <dbReference type="NCBI Taxonomy" id="1350429"/>
    <lineage>
        <taxon>Bacteria</taxon>
        <taxon>Pseudomonadati</taxon>
        <taxon>Bacteroidota</taxon>
        <taxon>Cytophagia</taxon>
        <taxon>Cytophagales</taxon>
        <taxon>Cyclobacteriaceae</taxon>
        <taxon>Cyclobacterium</taxon>
    </lineage>
</organism>
<accession>A0A512C6A5</accession>
<reference evidence="3 4" key="1">
    <citation type="submission" date="2019-07" db="EMBL/GenBank/DDBJ databases">
        <title>Whole genome shotgun sequence of Cyclobacterium qasimii NBRC 106168.</title>
        <authorList>
            <person name="Hosoyama A."/>
            <person name="Uohara A."/>
            <person name="Ohji S."/>
            <person name="Ichikawa N."/>
        </authorList>
    </citation>
    <scope>NUCLEOTIDE SEQUENCE [LARGE SCALE GENOMIC DNA]</scope>
    <source>
        <strain evidence="3 4">NBRC 106168</strain>
    </source>
</reference>
<name>A0A512C6A5_9BACT</name>
<dbReference type="CDD" id="cd15482">
    <property type="entry name" value="Sialidase_non-viral"/>
    <property type="match status" value="1"/>
</dbReference>
<evidence type="ECO:0000256" key="1">
    <source>
        <dbReference type="SAM" id="SignalP"/>
    </source>
</evidence>
<dbReference type="PROSITE" id="PS51257">
    <property type="entry name" value="PROKAR_LIPOPROTEIN"/>
    <property type="match status" value="1"/>
</dbReference>
<gene>
    <name evidence="3" type="ORF">CQA01_02690</name>
</gene>
<dbReference type="EMBL" id="BJYV01000001">
    <property type="protein sequence ID" value="GEO19735.1"/>
    <property type="molecule type" value="Genomic_DNA"/>
</dbReference>